<name>A0A963Z7Z5_9PROT</name>
<accession>A0A963Z7Z5</accession>
<gene>
    <name evidence="3" type="ORF">ACELLULO517_26000</name>
</gene>
<protein>
    <submittedName>
        <fullName evidence="3">Cupin domain-containing protein</fullName>
    </submittedName>
</protein>
<comment type="caution">
    <text evidence="3">The sequence shown here is derived from an EMBL/GenBank/DDBJ whole genome shotgun (WGS) entry which is preliminary data.</text>
</comment>
<dbReference type="InterPro" id="IPR011051">
    <property type="entry name" value="RmlC_Cupin_sf"/>
</dbReference>
<feature type="domain" description="Cupin type-2" evidence="2">
    <location>
        <begin position="46"/>
        <end position="89"/>
    </location>
</feature>
<dbReference type="EMBL" id="JAESVA010000016">
    <property type="protein sequence ID" value="MCB8883730.1"/>
    <property type="molecule type" value="Genomic_DNA"/>
</dbReference>
<dbReference type="InterPro" id="IPR013096">
    <property type="entry name" value="Cupin_2"/>
</dbReference>
<dbReference type="RefSeq" id="WP_227310420.1">
    <property type="nucleotide sequence ID" value="NZ_JAESVA010000016.1"/>
</dbReference>
<evidence type="ECO:0000256" key="1">
    <source>
        <dbReference type="SAM" id="MobiDB-lite"/>
    </source>
</evidence>
<reference evidence="3 4" key="1">
    <citation type="journal article" date="2021" name="Microorganisms">
        <title>Acidisoma silvae sp. nov. and Acidisomacellulosilytica sp. nov., Two Acidophilic Bacteria Isolated from Decaying Wood, Hydrolyzing Cellulose and Producing Poly-3-hydroxybutyrate.</title>
        <authorList>
            <person name="Mieszkin S."/>
            <person name="Pouder E."/>
            <person name="Uroz S."/>
            <person name="Simon-Colin C."/>
            <person name="Alain K."/>
        </authorList>
    </citation>
    <scope>NUCLEOTIDE SEQUENCE [LARGE SCALE GENOMIC DNA]</scope>
    <source>
        <strain evidence="3 4">HW T5.17</strain>
    </source>
</reference>
<keyword evidence="4" id="KW-1185">Reference proteome</keyword>
<evidence type="ECO:0000259" key="2">
    <source>
        <dbReference type="Pfam" id="PF07883"/>
    </source>
</evidence>
<proteinExistence type="predicted"/>
<dbReference type="Gene3D" id="2.60.120.10">
    <property type="entry name" value="Jelly Rolls"/>
    <property type="match status" value="1"/>
</dbReference>
<evidence type="ECO:0000313" key="3">
    <source>
        <dbReference type="EMBL" id="MCB8883730.1"/>
    </source>
</evidence>
<dbReference type="Pfam" id="PF07883">
    <property type="entry name" value="Cupin_2"/>
    <property type="match status" value="1"/>
</dbReference>
<dbReference type="SUPFAM" id="SSF51182">
    <property type="entry name" value="RmlC-like cupins"/>
    <property type="match status" value="1"/>
</dbReference>
<dbReference type="InterPro" id="IPR014710">
    <property type="entry name" value="RmlC-like_jellyroll"/>
</dbReference>
<dbReference type="Proteomes" id="UP000721844">
    <property type="component" value="Unassembled WGS sequence"/>
</dbReference>
<evidence type="ECO:0000313" key="4">
    <source>
        <dbReference type="Proteomes" id="UP000721844"/>
    </source>
</evidence>
<dbReference type="AlphaFoldDB" id="A0A963Z7Z5"/>
<feature type="region of interest" description="Disordered" evidence="1">
    <location>
        <begin position="105"/>
        <end position="136"/>
    </location>
</feature>
<sequence>MDQVKYPAPMLESEHGPKHKWITPLNAEGWTDPVFSFWEMTAEYWTDRHFHAEWNYVVEGQLFIEVDGIKVELNAGDVGCVPAGRVGHYSAPKYAKMFAVYGPNPNGTKPTDMTYKKLSDGDSSPPKAWSLKTPGL</sequence>
<organism evidence="3 4">
    <name type="scientific">Acidisoma cellulosilyticum</name>
    <dbReference type="NCBI Taxonomy" id="2802395"/>
    <lineage>
        <taxon>Bacteria</taxon>
        <taxon>Pseudomonadati</taxon>
        <taxon>Pseudomonadota</taxon>
        <taxon>Alphaproteobacteria</taxon>
        <taxon>Acetobacterales</taxon>
        <taxon>Acidocellaceae</taxon>
        <taxon>Acidisoma</taxon>
    </lineage>
</organism>